<organism evidence="1 2">
    <name type="scientific">Halolamina pelagica</name>
    <dbReference type="NCBI Taxonomy" id="699431"/>
    <lineage>
        <taxon>Archaea</taxon>
        <taxon>Methanobacteriati</taxon>
        <taxon>Methanobacteriota</taxon>
        <taxon>Stenosarchaea group</taxon>
        <taxon>Halobacteria</taxon>
        <taxon>Halobacteriales</taxon>
        <taxon>Haloferacaceae</taxon>
    </lineage>
</organism>
<dbReference type="SUPFAM" id="SSF53756">
    <property type="entry name" value="UDP-Glycosyltransferase/glycogen phosphorylase"/>
    <property type="match status" value="1"/>
</dbReference>
<dbReference type="Proteomes" id="UP000050535">
    <property type="component" value="Unassembled WGS sequence"/>
</dbReference>
<dbReference type="AlphaFoldDB" id="A0A0P7GKS4"/>
<dbReference type="EMBL" id="LGUC01000002">
    <property type="protein sequence ID" value="KPN29186.1"/>
    <property type="molecule type" value="Genomic_DNA"/>
</dbReference>
<name>A0A0P7GKS4_9EURY</name>
<proteinExistence type="predicted"/>
<sequence length="143" mass="15691">MSDLRVLNLVPSEASRFFQQQIDTLDSLGVESTTLSVPGRREYDDGETSGRSVLDYARLYPHALAASFGDYDLIHANYGLTAPHAICQPNLPVVLSLWGTDLFGKYGRVSRFCARWADEVVVMSPEMASALGRESHVIPTGSI</sequence>
<gene>
    <name evidence="1" type="ORF">SY89_03420</name>
</gene>
<dbReference type="PATRIC" id="fig|699431.3.peg.3511"/>
<keyword evidence="2" id="KW-1185">Reference proteome</keyword>
<comment type="caution">
    <text evidence="1">The sequence shown here is derived from an EMBL/GenBank/DDBJ whole genome shotgun (WGS) entry which is preliminary data.</text>
</comment>
<dbReference type="Gene3D" id="3.40.50.2000">
    <property type="entry name" value="Glycogen Phosphorylase B"/>
    <property type="match status" value="1"/>
</dbReference>
<accession>A0A0P7GKS4</accession>
<reference evidence="2" key="1">
    <citation type="submission" date="2013-11" db="EMBL/GenBank/DDBJ databases">
        <authorList>
            <person name="Hoang H.T."/>
            <person name="Killian M.L."/>
            <person name="Madson D.M."/>
            <person name="Arruda P.H.E."/>
            <person name="Sun D."/>
            <person name="Schwartz K.J."/>
            <person name="Yoon K."/>
        </authorList>
    </citation>
    <scope>NUCLEOTIDE SEQUENCE [LARGE SCALE GENOMIC DNA]</scope>
    <source>
        <strain evidence="2">CDK2</strain>
    </source>
</reference>
<evidence type="ECO:0000313" key="1">
    <source>
        <dbReference type="EMBL" id="KPN29186.1"/>
    </source>
</evidence>
<protein>
    <submittedName>
        <fullName evidence="1">Uncharacterized protein</fullName>
    </submittedName>
</protein>
<evidence type="ECO:0000313" key="2">
    <source>
        <dbReference type="Proteomes" id="UP000050535"/>
    </source>
</evidence>
<dbReference type="STRING" id="699431.SY89_03420"/>